<dbReference type="RefSeq" id="WP_090737689.1">
    <property type="nucleotide sequence ID" value="NZ_FOHO01000020.1"/>
</dbReference>
<dbReference type="EMBL" id="FOHO01000020">
    <property type="protein sequence ID" value="SEU02971.1"/>
    <property type="molecule type" value="Genomic_DNA"/>
</dbReference>
<proteinExistence type="predicted"/>
<dbReference type="Proteomes" id="UP000199180">
    <property type="component" value="Unassembled WGS sequence"/>
</dbReference>
<gene>
    <name evidence="1" type="ORF">SAMN04489858_12046</name>
</gene>
<name>A0A1I0J0I7_9RHOB</name>
<dbReference type="STRING" id="364199.SAMN04489858_12046"/>
<accession>A0A1I0J0I7</accession>
<dbReference type="OrthoDB" id="7862346at2"/>
<dbReference type="AlphaFoldDB" id="A0A1I0J0I7"/>
<reference evidence="1 2" key="1">
    <citation type="submission" date="2016-10" db="EMBL/GenBank/DDBJ databases">
        <authorList>
            <person name="de Groot N.N."/>
        </authorList>
    </citation>
    <scope>NUCLEOTIDE SEQUENCE [LARGE SCALE GENOMIC DNA]</scope>
    <source>
        <strain evidence="1 2">DSM 17862</strain>
    </source>
</reference>
<evidence type="ECO:0000313" key="2">
    <source>
        <dbReference type="Proteomes" id="UP000199180"/>
    </source>
</evidence>
<organism evidence="1 2">
    <name type="scientific">Paracoccus homiensis</name>
    <dbReference type="NCBI Taxonomy" id="364199"/>
    <lineage>
        <taxon>Bacteria</taxon>
        <taxon>Pseudomonadati</taxon>
        <taxon>Pseudomonadota</taxon>
        <taxon>Alphaproteobacteria</taxon>
        <taxon>Rhodobacterales</taxon>
        <taxon>Paracoccaceae</taxon>
        <taxon>Paracoccus</taxon>
    </lineage>
</organism>
<evidence type="ECO:0000313" key="1">
    <source>
        <dbReference type="EMBL" id="SEU02971.1"/>
    </source>
</evidence>
<protein>
    <submittedName>
        <fullName evidence="1">Uncharacterized protein</fullName>
    </submittedName>
</protein>
<keyword evidence="2" id="KW-1185">Reference proteome</keyword>
<sequence length="172" mass="19130">MIGGIDWVRAIKHAEIVAVENIRSDVQPKPEHAMWELMKEAVQVSSIAYSAPPRVGYPSKSSLPDTVDDVSDWQRMAAYLRGELSEMPTGHARPPQPSAEQITRAEAVLAIWHKHALSRKGAKSRIKKAVYMKASGVPDRKVRAVTGMTKQAIHSAKDEAMRDMLCAVRRFC</sequence>